<dbReference type="Pfam" id="PF01336">
    <property type="entry name" value="tRNA_anti-codon"/>
    <property type="match status" value="1"/>
</dbReference>
<proteinExistence type="inferred from homology"/>
<dbReference type="CDD" id="cd12113">
    <property type="entry name" value="PHP_PolIIIA_DnaE3"/>
    <property type="match status" value="1"/>
</dbReference>
<evidence type="ECO:0000256" key="6">
    <source>
        <dbReference type="ARBA" id="ARBA00022695"/>
    </source>
</evidence>
<dbReference type="CDD" id="cd04485">
    <property type="entry name" value="DnaE_OBF"/>
    <property type="match status" value="1"/>
</dbReference>
<dbReference type="EC" id="2.7.7.7" evidence="3"/>
<keyword evidence="8" id="KW-0239">DNA-directed DNA polymerase</keyword>
<evidence type="ECO:0000256" key="2">
    <source>
        <dbReference type="ARBA" id="ARBA00009496"/>
    </source>
</evidence>
<dbReference type="GO" id="GO:0003887">
    <property type="term" value="F:DNA-directed DNA polymerase activity"/>
    <property type="evidence" value="ECO:0007669"/>
    <property type="project" value="UniProtKB-EC"/>
</dbReference>
<feature type="domain" description="Polymerase/histidinol phosphatase N-terminal" evidence="12">
    <location>
        <begin position="5"/>
        <end position="72"/>
    </location>
</feature>
<name>A0ABV9F7V8_9BACL</name>
<feature type="region of interest" description="Disordered" evidence="11">
    <location>
        <begin position="1081"/>
        <end position="1131"/>
    </location>
</feature>
<accession>A0ABV9F7V8</accession>
<keyword evidence="14" id="KW-1185">Reference proteome</keyword>
<comment type="catalytic activity">
    <reaction evidence="10">
        <text>DNA(n) + a 2'-deoxyribonucleoside 5'-triphosphate = DNA(n+1) + diphosphate</text>
        <dbReference type="Rhea" id="RHEA:22508"/>
        <dbReference type="Rhea" id="RHEA-COMP:17339"/>
        <dbReference type="Rhea" id="RHEA-COMP:17340"/>
        <dbReference type="ChEBI" id="CHEBI:33019"/>
        <dbReference type="ChEBI" id="CHEBI:61560"/>
        <dbReference type="ChEBI" id="CHEBI:173112"/>
        <dbReference type="EC" id="2.7.7.7"/>
    </reaction>
</comment>
<dbReference type="SMART" id="SM00481">
    <property type="entry name" value="POLIIIAc"/>
    <property type="match status" value="1"/>
</dbReference>
<dbReference type="SUPFAM" id="SSF89550">
    <property type="entry name" value="PHP domain-like"/>
    <property type="match status" value="1"/>
</dbReference>
<dbReference type="InterPro" id="IPR029460">
    <property type="entry name" value="DNAPol_HHH"/>
</dbReference>
<dbReference type="NCBIfam" id="TIGR00594">
    <property type="entry name" value="polc"/>
    <property type="match status" value="1"/>
</dbReference>
<keyword evidence="5 13" id="KW-0808">Transferase</keyword>
<dbReference type="Proteomes" id="UP001596028">
    <property type="component" value="Unassembled WGS sequence"/>
</dbReference>
<dbReference type="InterPro" id="IPR011708">
    <property type="entry name" value="DNA_pol3_alpha_NTPase_dom"/>
</dbReference>
<dbReference type="InterPro" id="IPR004805">
    <property type="entry name" value="DnaE2/DnaE/PolC"/>
</dbReference>
<dbReference type="InterPro" id="IPR004365">
    <property type="entry name" value="NA-bd_OB_tRNA"/>
</dbReference>
<dbReference type="Gene3D" id="3.20.20.140">
    <property type="entry name" value="Metal-dependent hydrolases"/>
    <property type="match status" value="1"/>
</dbReference>
<dbReference type="Gene3D" id="1.10.150.870">
    <property type="match status" value="1"/>
</dbReference>
<dbReference type="InterPro" id="IPR040982">
    <property type="entry name" value="DNA_pol3_finger"/>
</dbReference>
<keyword evidence="7" id="KW-0235">DNA replication</keyword>
<dbReference type="InterPro" id="IPR003141">
    <property type="entry name" value="Pol/His_phosphatase_N"/>
</dbReference>
<organism evidence="13 14">
    <name type="scientific">Cohnella hongkongensis</name>
    <dbReference type="NCBI Taxonomy" id="178337"/>
    <lineage>
        <taxon>Bacteria</taxon>
        <taxon>Bacillati</taxon>
        <taxon>Bacillota</taxon>
        <taxon>Bacilli</taxon>
        <taxon>Bacillales</taxon>
        <taxon>Paenibacillaceae</taxon>
        <taxon>Cohnella</taxon>
    </lineage>
</organism>
<dbReference type="NCBIfam" id="NF004226">
    <property type="entry name" value="PRK05673.1"/>
    <property type="match status" value="1"/>
</dbReference>
<dbReference type="NCBIfam" id="NF005298">
    <property type="entry name" value="PRK06826.1"/>
    <property type="match status" value="1"/>
</dbReference>
<dbReference type="Pfam" id="PF07733">
    <property type="entry name" value="DNA_pol3_alpha"/>
    <property type="match status" value="1"/>
</dbReference>
<dbReference type="PANTHER" id="PTHR32294:SF0">
    <property type="entry name" value="DNA POLYMERASE III SUBUNIT ALPHA"/>
    <property type="match status" value="1"/>
</dbReference>
<dbReference type="Pfam" id="PF14579">
    <property type="entry name" value="HHH_6"/>
    <property type="match status" value="1"/>
</dbReference>
<evidence type="ECO:0000313" key="13">
    <source>
        <dbReference type="EMBL" id="MFC4596932.1"/>
    </source>
</evidence>
<gene>
    <name evidence="13" type="ORF">ACFO3S_01670</name>
</gene>
<evidence type="ECO:0000256" key="10">
    <source>
        <dbReference type="ARBA" id="ARBA00049244"/>
    </source>
</evidence>
<evidence type="ECO:0000256" key="1">
    <source>
        <dbReference type="ARBA" id="ARBA00004496"/>
    </source>
</evidence>
<dbReference type="Gene3D" id="1.10.10.1600">
    <property type="entry name" value="Bacterial DNA polymerase III alpha subunit, thumb domain"/>
    <property type="match status" value="1"/>
</dbReference>
<reference evidence="14" key="1">
    <citation type="journal article" date="2019" name="Int. J. Syst. Evol. Microbiol.">
        <title>The Global Catalogue of Microorganisms (GCM) 10K type strain sequencing project: providing services to taxonomists for standard genome sequencing and annotation.</title>
        <authorList>
            <consortium name="The Broad Institute Genomics Platform"/>
            <consortium name="The Broad Institute Genome Sequencing Center for Infectious Disease"/>
            <person name="Wu L."/>
            <person name="Ma J."/>
        </authorList>
    </citation>
    <scope>NUCLEOTIDE SEQUENCE [LARGE SCALE GENOMIC DNA]</scope>
    <source>
        <strain evidence="14">CCUG 49571</strain>
    </source>
</reference>
<dbReference type="Pfam" id="PF02811">
    <property type="entry name" value="PHP"/>
    <property type="match status" value="1"/>
</dbReference>
<evidence type="ECO:0000256" key="11">
    <source>
        <dbReference type="SAM" id="MobiDB-lite"/>
    </source>
</evidence>
<dbReference type="EMBL" id="JBHSEP010000001">
    <property type="protein sequence ID" value="MFC4596932.1"/>
    <property type="molecule type" value="Genomic_DNA"/>
</dbReference>
<dbReference type="InterPro" id="IPR016195">
    <property type="entry name" value="Pol/histidinol_Pase-like"/>
</dbReference>
<evidence type="ECO:0000259" key="12">
    <source>
        <dbReference type="SMART" id="SM00481"/>
    </source>
</evidence>
<dbReference type="InterPro" id="IPR041931">
    <property type="entry name" value="DNA_pol3_alpha_thumb_dom"/>
</dbReference>
<dbReference type="InterPro" id="IPR004013">
    <property type="entry name" value="PHP_dom"/>
</dbReference>
<evidence type="ECO:0000256" key="8">
    <source>
        <dbReference type="ARBA" id="ARBA00022932"/>
    </source>
</evidence>
<dbReference type="PANTHER" id="PTHR32294">
    <property type="entry name" value="DNA POLYMERASE III SUBUNIT ALPHA"/>
    <property type="match status" value="1"/>
</dbReference>
<evidence type="ECO:0000256" key="5">
    <source>
        <dbReference type="ARBA" id="ARBA00022679"/>
    </source>
</evidence>
<evidence type="ECO:0000256" key="9">
    <source>
        <dbReference type="ARBA" id="ARBA00025611"/>
    </source>
</evidence>
<keyword evidence="6 13" id="KW-0548">Nucleotidyltransferase</keyword>
<dbReference type="RefSeq" id="WP_378091560.1">
    <property type="nucleotide sequence ID" value="NZ_JBHSEP010000001.1"/>
</dbReference>
<evidence type="ECO:0000256" key="4">
    <source>
        <dbReference type="ARBA" id="ARBA00019114"/>
    </source>
</evidence>
<comment type="similarity">
    <text evidence="2">Belongs to the DNA polymerase type-C family. DnaE subfamily.</text>
</comment>
<comment type="caution">
    <text evidence="13">The sequence shown here is derived from an EMBL/GenBank/DDBJ whole genome shotgun (WGS) entry which is preliminary data.</text>
</comment>
<comment type="function">
    <text evidence="9">DNA polymerase III is a complex, multichain enzyme responsible for most of the replicative synthesis in bacteria. This DNA polymerase also exhibits 3' to 5' exonuclease activity. The alpha chain is the DNA polymerase.</text>
</comment>
<evidence type="ECO:0000256" key="7">
    <source>
        <dbReference type="ARBA" id="ARBA00022705"/>
    </source>
</evidence>
<sequence length="1210" mass="134430">MCDFVHLHVHSEYSLLDGAARIKEMAAKAEELGMTSLALTDHGVMYGAVPFYKACRERGIKPIIGMEAYITAGSRRDKQSRKEQPIYHLTLLAKNETGYRNLMKLTTIGHLEGFYYRPRIDFEALSAHAEGLICLSGCMSSELSKRLEQDDYEGAKELALRYRELFGDDYYLEIQDHGLLEQKKMTAGTIRLSEELGIPLAATNDSHYIGEEDHSLQDVLMCIGTGKTMDDPERFKIATDQLYLKSGEEMSALFRHVPEAIANTVRIAESCTLELEFGRHILPEFSPLPEGKTAARYLAELCRSGLRTRYEGTPEWADPAFRASAEERLSYELNVIGTMGFNDYFLIVWDFIRFAHENGIVTGPGRGSAAGSLVAYVLKITDVDPLKYKLLFERFLNPERVTMPDIDIDFSDERRDEVIRYVVRKYGAEHVAQIITFGTLAARAAVRDVGRVMNLPYGDVDKAAKLIPGLPGMSIERAMRDSPEFKALAEGGGDASRLIAMARRVEGMPRHASTHAAGVVISSDPLTDYVPLQEGTDGVPLTQYSMEHLEAVGLLKMDFLGLRTLSIIERTLASIREQTGRELLWEEVSYGDSATYELMGRGETTGIFQLESAGMRRVLKELKPSSFEDIVSAVALYRPGPMEFIPQFIRAKHGLVEVEYPHPSLKEILADTYGIIVYQEQIMQIASAMAGFTLGQADLLRRAVGKKKREVLDEQRKHFVAGSLRMGYGEREANGVYDLIVRFADYGFCRAHAAAYAVLAFQTAYLKAHYPVAFMASMLTAVVGNQRKTAEYVDECRRMGISVLKPDVNESGVLFTPVSSGEGGAIRFGLAGVKNVGTQAIESILRERGERPFESLSDFCRRVDPRTCNKRVIESLVQAGALESMPGHRAQQLAALEPTVAAAALWRKEREELQIELFDFEETPNWNVELPSVTPYSQAQMLELERELMGLYLSGHPLDAFEERMAELKVERLIDIAELPDGETTFTAGMIVSLKPFVTRKGQAMAFLEIEDRIMGTELVAFPSAWAKASAFVRKGSLVFVRAKVQHGDEDYKLLADDILPLDAPDLPAQAERLRRLSRRFEGARGGGRPASPGAAGRAPAGTAGTEAAVRNAPQPAAVRRAPPPRAEGLPADAAKPRVYILIDADHEKPATLIRLKLLLKSHRGALPTILRYEKDRRTVALSDEYNVEPVPELMAELEKLLGEGTVRVK</sequence>
<comment type="subcellular location">
    <subcellularLocation>
        <location evidence="1">Cytoplasm</location>
    </subcellularLocation>
</comment>
<evidence type="ECO:0000313" key="14">
    <source>
        <dbReference type="Proteomes" id="UP001596028"/>
    </source>
</evidence>
<dbReference type="Pfam" id="PF17657">
    <property type="entry name" value="DNA_pol3_finger"/>
    <property type="match status" value="1"/>
</dbReference>
<evidence type="ECO:0000256" key="3">
    <source>
        <dbReference type="ARBA" id="ARBA00012417"/>
    </source>
</evidence>
<dbReference type="SUPFAM" id="SSF160975">
    <property type="entry name" value="AF1531-like"/>
    <property type="match status" value="1"/>
</dbReference>
<protein>
    <recommendedName>
        <fullName evidence="4">DNA polymerase III subunit alpha</fullName>
        <ecNumber evidence="3">2.7.7.7</ecNumber>
    </recommendedName>
</protein>
<feature type="compositionally biased region" description="Low complexity" evidence="11">
    <location>
        <begin position="1090"/>
        <end position="1121"/>
    </location>
</feature>